<dbReference type="EMBL" id="REGN01002046">
    <property type="protein sequence ID" value="RNA30771.1"/>
    <property type="molecule type" value="Genomic_DNA"/>
</dbReference>
<accession>A0A3M7S4Q9</accession>
<feature type="compositionally biased region" description="Polar residues" evidence="1">
    <location>
        <begin position="34"/>
        <end position="55"/>
    </location>
</feature>
<evidence type="ECO:0000256" key="1">
    <source>
        <dbReference type="SAM" id="MobiDB-lite"/>
    </source>
</evidence>
<organism evidence="2 3">
    <name type="scientific">Brachionus plicatilis</name>
    <name type="common">Marine rotifer</name>
    <name type="synonym">Brachionus muelleri</name>
    <dbReference type="NCBI Taxonomy" id="10195"/>
    <lineage>
        <taxon>Eukaryota</taxon>
        <taxon>Metazoa</taxon>
        <taxon>Spiralia</taxon>
        <taxon>Gnathifera</taxon>
        <taxon>Rotifera</taxon>
        <taxon>Eurotatoria</taxon>
        <taxon>Monogononta</taxon>
        <taxon>Pseudotrocha</taxon>
        <taxon>Ploima</taxon>
        <taxon>Brachionidae</taxon>
        <taxon>Brachionus</taxon>
    </lineage>
</organism>
<name>A0A3M7S4Q9_BRAPC</name>
<comment type="caution">
    <text evidence="2">The sequence shown here is derived from an EMBL/GenBank/DDBJ whole genome shotgun (WGS) entry which is preliminary data.</text>
</comment>
<dbReference type="AlphaFoldDB" id="A0A3M7S4Q9"/>
<keyword evidence="3" id="KW-1185">Reference proteome</keyword>
<sequence>MENEIIKICAEARRTVKKIQHEKNSPTSPKPTLLRNTIRTSQLSKTNQSTNLDSSHSIDEINSKANSNLNSSNTEGSVSESLYSNKAPCFKRRKIINMDSDFE</sequence>
<evidence type="ECO:0000313" key="2">
    <source>
        <dbReference type="EMBL" id="RNA30771.1"/>
    </source>
</evidence>
<feature type="region of interest" description="Disordered" evidence="1">
    <location>
        <begin position="17"/>
        <end position="82"/>
    </location>
</feature>
<gene>
    <name evidence="2" type="ORF">BpHYR1_048689</name>
</gene>
<proteinExistence type="predicted"/>
<evidence type="ECO:0000313" key="3">
    <source>
        <dbReference type="Proteomes" id="UP000276133"/>
    </source>
</evidence>
<reference evidence="2 3" key="1">
    <citation type="journal article" date="2018" name="Sci. Rep.">
        <title>Genomic signatures of local adaptation to the degree of environmental predictability in rotifers.</title>
        <authorList>
            <person name="Franch-Gras L."/>
            <person name="Hahn C."/>
            <person name="Garcia-Roger E.M."/>
            <person name="Carmona M.J."/>
            <person name="Serra M."/>
            <person name="Gomez A."/>
        </authorList>
    </citation>
    <scope>NUCLEOTIDE SEQUENCE [LARGE SCALE GENOMIC DNA]</scope>
    <source>
        <strain evidence="2">HYR1</strain>
    </source>
</reference>
<feature type="compositionally biased region" description="Low complexity" evidence="1">
    <location>
        <begin position="63"/>
        <end position="73"/>
    </location>
</feature>
<dbReference type="Proteomes" id="UP000276133">
    <property type="component" value="Unassembled WGS sequence"/>
</dbReference>
<protein>
    <submittedName>
        <fullName evidence="2">Uncharacterized protein</fullName>
    </submittedName>
</protein>